<dbReference type="PANTHER" id="PTHR12697:SF5">
    <property type="entry name" value="DEOXYHYPUSINE HYDROXYLASE"/>
    <property type="match status" value="1"/>
</dbReference>
<dbReference type="InterPro" id="IPR004155">
    <property type="entry name" value="PBS_lyase_HEAT"/>
</dbReference>
<dbReference type="InterPro" id="IPR011989">
    <property type="entry name" value="ARM-like"/>
</dbReference>
<dbReference type="AlphaFoldDB" id="A0A212J0A2"/>
<sequence>MPEQSIIDLLQSSESEDIREGAYLAGKGGVKEAIPFLVPHIQNADIGVQEAVDRALRKIGGPDVVSAVIPLLRSEDAPVRNIAMDILRVVGVENIEPLFQLLHDADPDMRIFASDILGSSNSVLAVPPLCGALLRDPEVNVRYQAAVSLGSLGFQEAAPSLNKALEDEEWVQFSVVEALIKLRAESSIGALVKALDSSSELVASIIIDALGEMGNIKAVPLLLRRLDTTTGPLRNKIVTSIIKILGEKSLGLLGSKEKEKLYAYMLVAIKDDDEEVQDMMVRGLAGVGGVQASTAIAALAEQLDPDRDHERMVMMVDALAKIGFNETIAALIRDGEELAQHIGVEVASRAPSREAIVLLKSVLWDKPRDLQRSIIIELAKHCGPEDQDFFLDVLDRITDGNVIKAALLFLGRKGEASEVSPVVTHFLEHDYDDVKEAALDACIALHDPLTVGYLLGMAEEEEPIRRMMAVYALGAIDVTAYEHIVFKALDDGVMDVRRVALEALGRKTPLPQAYQDALVAKFDDPESEVRLAVISVLSAGKAPALRDCLLRGLEDSDPWVRVRCIENIGRLGLEDAVPRLVEQLHDTNELIVIKTIEVLGSMGGELAFRSLFDLIDHENPEIQHAAEEAVERIRSDEGA</sequence>
<proteinExistence type="predicted"/>
<dbReference type="InterPro" id="IPR016024">
    <property type="entry name" value="ARM-type_fold"/>
</dbReference>
<reference evidence="1" key="1">
    <citation type="submission" date="2016-04" db="EMBL/GenBank/DDBJ databases">
        <authorList>
            <person name="Evans L.H."/>
            <person name="Alamgir A."/>
            <person name="Owens N."/>
            <person name="Weber N.D."/>
            <person name="Virtaneva K."/>
            <person name="Barbian K."/>
            <person name="Babar A."/>
            <person name="Rosenke K."/>
        </authorList>
    </citation>
    <scope>NUCLEOTIDE SEQUENCE</scope>
    <source>
        <strain evidence="1">86</strain>
    </source>
</reference>
<dbReference type="PANTHER" id="PTHR12697">
    <property type="entry name" value="PBS LYASE HEAT-LIKE PROTEIN"/>
    <property type="match status" value="1"/>
</dbReference>
<organism evidence="1">
    <name type="scientific">uncultured delta proteobacterium</name>
    <dbReference type="NCBI Taxonomy" id="34034"/>
    <lineage>
        <taxon>Bacteria</taxon>
        <taxon>Deltaproteobacteria</taxon>
        <taxon>environmental samples</taxon>
    </lineage>
</organism>
<gene>
    <name evidence="1" type="ORF">KL86DPRO_10438</name>
</gene>
<keyword evidence="1" id="KW-0456">Lyase</keyword>
<evidence type="ECO:0000313" key="1">
    <source>
        <dbReference type="EMBL" id="SBV92892.1"/>
    </source>
</evidence>
<dbReference type="EMBL" id="FLUQ01000001">
    <property type="protein sequence ID" value="SBV92892.1"/>
    <property type="molecule type" value="Genomic_DNA"/>
</dbReference>
<dbReference type="SMART" id="SM00567">
    <property type="entry name" value="EZ_HEAT"/>
    <property type="match status" value="9"/>
</dbReference>
<dbReference type="GO" id="GO:0016491">
    <property type="term" value="F:oxidoreductase activity"/>
    <property type="evidence" value="ECO:0007669"/>
    <property type="project" value="TreeGrafter"/>
</dbReference>
<dbReference type="SUPFAM" id="SSF48371">
    <property type="entry name" value="ARM repeat"/>
    <property type="match status" value="3"/>
</dbReference>
<dbReference type="Gene3D" id="1.25.10.10">
    <property type="entry name" value="Leucine-rich Repeat Variant"/>
    <property type="match status" value="5"/>
</dbReference>
<name>A0A212J0A2_9DELT</name>
<dbReference type="Pfam" id="PF13646">
    <property type="entry name" value="HEAT_2"/>
    <property type="match status" value="3"/>
</dbReference>
<dbReference type="GO" id="GO:0016829">
    <property type="term" value="F:lyase activity"/>
    <property type="evidence" value="ECO:0007669"/>
    <property type="project" value="UniProtKB-KW"/>
</dbReference>
<accession>A0A212J0A2</accession>
<protein>
    <submittedName>
        <fullName evidence="1">PBS lyase HEAT domain protein repeat-containing protein</fullName>
    </submittedName>
</protein>